<dbReference type="EMBL" id="GIFC01007298">
    <property type="protein sequence ID" value="MXU89381.1"/>
    <property type="molecule type" value="Transcribed_RNA"/>
</dbReference>
<accession>A0A6B0UE85</accession>
<sequence>MFSKMFTLQGFAVQLILFLYDPAPAVTRGSTSQPRPIPTPVATRDAPAWETGVAPISVSASKWPIKVKINVTKTLSWETRHRNLGRWRPPRPTLLKHSAGKLPQRPL</sequence>
<keyword evidence="2" id="KW-0732">Signal</keyword>
<dbReference type="AlphaFoldDB" id="A0A6B0UE85"/>
<protein>
    <submittedName>
        <fullName evidence="3">Putative secreted protein</fullName>
    </submittedName>
</protein>
<feature type="chain" id="PRO_5025477221" evidence="2">
    <location>
        <begin position="26"/>
        <end position="107"/>
    </location>
</feature>
<evidence type="ECO:0000313" key="3">
    <source>
        <dbReference type="EMBL" id="MXU89381.1"/>
    </source>
</evidence>
<organism evidence="3">
    <name type="scientific">Ixodes ricinus</name>
    <name type="common">Common tick</name>
    <name type="synonym">Acarus ricinus</name>
    <dbReference type="NCBI Taxonomy" id="34613"/>
    <lineage>
        <taxon>Eukaryota</taxon>
        <taxon>Metazoa</taxon>
        <taxon>Ecdysozoa</taxon>
        <taxon>Arthropoda</taxon>
        <taxon>Chelicerata</taxon>
        <taxon>Arachnida</taxon>
        <taxon>Acari</taxon>
        <taxon>Parasitiformes</taxon>
        <taxon>Ixodida</taxon>
        <taxon>Ixodoidea</taxon>
        <taxon>Ixodidae</taxon>
        <taxon>Ixodinae</taxon>
        <taxon>Ixodes</taxon>
    </lineage>
</organism>
<feature type="region of interest" description="Disordered" evidence="1">
    <location>
        <begin position="82"/>
        <end position="107"/>
    </location>
</feature>
<evidence type="ECO:0000256" key="1">
    <source>
        <dbReference type="SAM" id="MobiDB-lite"/>
    </source>
</evidence>
<reference evidence="3" key="1">
    <citation type="submission" date="2019-12" db="EMBL/GenBank/DDBJ databases">
        <title>An insight into the sialome of adult female Ixodes ricinus ticks feeding for 6 days.</title>
        <authorList>
            <person name="Perner J."/>
            <person name="Ribeiro J.M.C."/>
        </authorList>
    </citation>
    <scope>NUCLEOTIDE SEQUENCE</scope>
    <source>
        <strain evidence="3">Semi-engorged</strain>
        <tissue evidence="3">Salivary glands</tissue>
    </source>
</reference>
<evidence type="ECO:0000256" key="2">
    <source>
        <dbReference type="SAM" id="SignalP"/>
    </source>
</evidence>
<proteinExistence type="predicted"/>
<name>A0A6B0UE85_IXORI</name>
<feature type="signal peptide" evidence="2">
    <location>
        <begin position="1"/>
        <end position="25"/>
    </location>
</feature>